<feature type="region of interest" description="Disordered" evidence="1">
    <location>
        <begin position="1217"/>
        <end position="1238"/>
    </location>
</feature>
<dbReference type="Pfam" id="PF08634">
    <property type="entry name" value="Pet127"/>
    <property type="match status" value="1"/>
</dbReference>
<reference evidence="2" key="1">
    <citation type="submission" date="2023-08" db="EMBL/GenBank/DDBJ databases">
        <title>Black Yeasts Isolated from many extreme environments.</title>
        <authorList>
            <person name="Coleine C."/>
            <person name="Stajich J.E."/>
            <person name="Selbmann L."/>
        </authorList>
    </citation>
    <scope>NUCLEOTIDE SEQUENCE</scope>
    <source>
        <strain evidence="2">CCFEE 5401</strain>
    </source>
</reference>
<proteinExistence type="predicted"/>
<sequence length="1301" mass="144576">MYRSAIRAARRNTEACDYICNQSRHTLAPSRRRRVGGAVQTRGESTVTRVAQDTETENWFDNLNSLSEDFPDARRSKRAEATTKPTYRGINARDSHGHPSKTTTISRKPVKAPGTSIGRSLSAQLQKYSRGERAGTTSVRFEVRPPRRSELRSERRRHKAARNELATTVKVASQPMKDEEAVSSNANEQARERNEFEALMARLKAEKLSVEQPFAYSEQTDGPDVHAALDKIELPAQPTFTNDAAGMARKMEPHSRIEAPIFPYPTRPRSVVAEVPASDAALLKATKSMPEKSPEESAQAMQSSTTNTVSDPPPRQYAFSKRSNPFSIAAKVRESQSRPMWGGVSAPATTTTRKTSFDTLRAADAVSVKSKFQTAGQSTAWGKETVQKPSVATPVESSTGQDDAAVGDPIMDNDCNARHGEKTRAEPSSTAASTIRKSIDRVVNSTIHGLKEKFNMRLGDVETSTQVENKVSSPGVVADARAQVMHGSVGIGGRIVAEEGYGGAKVSGSLPNKTFTMRRISGAPMYKQVDLPQVHGKRAQGAIGEHGAVSKRDPPVQRLVVETHTGDDEVAVAEINDNNASSRLAGLHTPAAGESALVTTTGQGRRTSRRTPRVRRVASLEVRSTTSTNDRTSAFIDNAEDHKALAEVMEAAQASDERASVIPEDVPEEESVSTPEPYENLVESTDIRSMSAADLHVTALDIEQPPVPPLAHGLERVLFNPGVYQLQDPHARVFNFDPYLQKIMPINEFDFNALKEYKTSSQDVMLAQIANEHHKKYVGSTSSMTSTLGHFHYLLSNWRPLNLNMLSKGFAEKAENFTLINRAPNAIFLRYKQASGTYAIDADKEYDSPNVLMMLGKSMEKLLTLPKDEFERYRLGNTENPISEAEKDAPEAFQYTTMGDFLMRSQLDSYDPRLPGTGMFDLKTRAVLPIRMDAEGYESMLGYEILTLQGRFESYEREYYDMMRSTMLKYMLQARMGRMDGIFVAYHNIQRLFGFQYLPISEIDRAIHGQVDGCLGDQEFRFGLKLMNEAMEMATQKFPGTSLRLHFECADKPQNLMWIFAEPMGESEIKEIQNKGKDKVAAFEAEVMGLVKGEQPQVDVVSKILEKSSKGQSLQDAMVSGATKTDFSSTTSPADPRFIKKITPPDPSTLTPLFAATLIIQNFVNGIPCDENRPHNLKRGEKWEVQYILKEAPIELSEKWARYEDCKTRRRLTFAKTQSADTTTGGNGDKDDKPAKSDRDRGYFRLLEEMVARGRKFRSLVDKAEEGMEKVVLGEVPAKKDVVENVEGVGGYLQWLYRNKE</sequence>
<dbReference type="Proteomes" id="UP001310890">
    <property type="component" value="Unassembled WGS sequence"/>
</dbReference>
<dbReference type="InterPro" id="IPR013943">
    <property type="entry name" value="Pet127"/>
</dbReference>
<gene>
    <name evidence="2" type="ORF">LTR62_007007</name>
</gene>
<feature type="region of interest" description="Disordered" evidence="1">
    <location>
        <begin position="171"/>
        <end position="190"/>
    </location>
</feature>
<dbReference type="GO" id="GO:0005740">
    <property type="term" value="C:mitochondrial envelope"/>
    <property type="evidence" value="ECO:0007669"/>
    <property type="project" value="TreeGrafter"/>
</dbReference>
<feature type="region of interest" description="Disordered" evidence="1">
    <location>
        <begin position="88"/>
        <end position="117"/>
    </location>
</feature>
<feature type="region of interest" description="Disordered" evidence="1">
    <location>
        <begin position="654"/>
        <end position="677"/>
    </location>
</feature>
<feature type="compositionally biased region" description="Polar residues" evidence="1">
    <location>
        <begin position="387"/>
        <end position="401"/>
    </location>
</feature>
<accession>A0AAN7TBP4</accession>
<feature type="region of interest" description="Disordered" evidence="1">
    <location>
        <begin position="386"/>
        <end position="409"/>
    </location>
</feature>
<name>A0AAN7TBP4_9PEZI</name>
<evidence type="ECO:0000313" key="3">
    <source>
        <dbReference type="Proteomes" id="UP001310890"/>
    </source>
</evidence>
<protein>
    <recommendedName>
        <fullName evidence="4">Pet127-domain-containing protein</fullName>
    </recommendedName>
</protein>
<evidence type="ECO:0000256" key="1">
    <source>
        <dbReference type="SAM" id="MobiDB-lite"/>
    </source>
</evidence>
<comment type="caution">
    <text evidence="2">The sequence shown here is derived from an EMBL/GenBank/DDBJ whole genome shotgun (WGS) entry which is preliminary data.</text>
</comment>
<dbReference type="EMBL" id="JAVRRL010000064">
    <property type="protein sequence ID" value="KAK5109448.1"/>
    <property type="molecule type" value="Genomic_DNA"/>
</dbReference>
<organism evidence="2 3">
    <name type="scientific">Meristemomyces frigidus</name>
    <dbReference type="NCBI Taxonomy" id="1508187"/>
    <lineage>
        <taxon>Eukaryota</taxon>
        <taxon>Fungi</taxon>
        <taxon>Dikarya</taxon>
        <taxon>Ascomycota</taxon>
        <taxon>Pezizomycotina</taxon>
        <taxon>Dothideomycetes</taxon>
        <taxon>Dothideomycetidae</taxon>
        <taxon>Mycosphaerellales</taxon>
        <taxon>Teratosphaeriaceae</taxon>
        <taxon>Meristemomyces</taxon>
    </lineage>
</organism>
<dbReference type="PANTHER" id="PTHR31014:SF0">
    <property type="entry name" value="MITOCHONDRIAL TRANSLATION SYSTEM COMPONENT PET127-RELATED"/>
    <property type="match status" value="1"/>
</dbReference>
<evidence type="ECO:0008006" key="4">
    <source>
        <dbReference type="Google" id="ProtNLM"/>
    </source>
</evidence>
<feature type="region of interest" description="Disordered" evidence="1">
    <location>
        <begin position="143"/>
        <end position="162"/>
    </location>
</feature>
<dbReference type="GO" id="GO:0000964">
    <property type="term" value="P:mitochondrial RNA 5'-end processing"/>
    <property type="evidence" value="ECO:0007669"/>
    <property type="project" value="TreeGrafter"/>
</dbReference>
<feature type="compositionally biased region" description="Basic and acidic residues" evidence="1">
    <location>
        <begin position="1228"/>
        <end position="1238"/>
    </location>
</feature>
<feature type="compositionally biased region" description="Polar residues" evidence="1">
    <location>
        <begin position="299"/>
        <end position="310"/>
    </location>
</feature>
<feature type="region of interest" description="Disordered" evidence="1">
    <location>
        <begin position="287"/>
        <end position="324"/>
    </location>
</feature>
<feature type="compositionally biased region" description="Basic and acidic residues" evidence="1">
    <location>
        <begin position="143"/>
        <end position="153"/>
    </location>
</feature>
<dbReference type="PANTHER" id="PTHR31014">
    <property type="entry name" value="MITOCHONDRIAL TRANSLATION SYSTEM COMPONENT PET127-RELATED"/>
    <property type="match status" value="1"/>
</dbReference>
<evidence type="ECO:0000313" key="2">
    <source>
        <dbReference type="EMBL" id="KAK5109448.1"/>
    </source>
</evidence>